<evidence type="ECO:0000313" key="2">
    <source>
        <dbReference type="Proteomes" id="UP000028493"/>
    </source>
</evidence>
<accession>A0A077PTF6</accession>
<dbReference type="EMBL" id="CBSZ010000182">
    <property type="protein sequence ID" value="CDH24323.1"/>
    <property type="molecule type" value="Genomic_DNA"/>
</dbReference>
<organism evidence="1 2">
    <name type="scientific">Xenorhabdus bovienii str. kraussei Becker Underwood</name>
    <dbReference type="NCBI Taxonomy" id="1398204"/>
    <lineage>
        <taxon>Bacteria</taxon>
        <taxon>Pseudomonadati</taxon>
        <taxon>Pseudomonadota</taxon>
        <taxon>Gammaproteobacteria</taxon>
        <taxon>Enterobacterales</taxon>
        <taxon>Morganellaceae</taxon>
        <taxon>Xenorhabdus</taxon>
    </lineage>
</organism>
<reference evidence="1" key="1">
    <citation type="submission" date="2013-07" db="EMBL/GenBank/DDBJ databases">
        <title>Sub-species coevolution in mutualistic symbiosis.</title>
        <authorList>
            <person name="Murfin K."/>
            <person name="Klassen J."/>
            <person name="Lee M."/>
            <person name="Forst S."/>
            <person name="Stock P."/>
            <person name="Goodrich-Blair H."/>
        </authorList>
    </citation>
    <scope>NUCLEOTIDE SEQUENCE [LARGE SCALE GENOMIC DNA]</scope>
    <source>
        <strain evidence="1">Kraussei Becker Underwood</strain>
    </source>
</reference>
<gene>
    <name evidence="1" type="ORF">XBKB1_2620011</name>
</gene>
<sequence>MQWSNINKVIVFAMLFIPRMGFSLVDEDLDYCAKKESWVAYKVIEKAVEKNNRLDKHRAVSTLIARHKLKKEELPIIFSEWGQLYSQTTKIIIPFIDNQVPPMTLITSSIISAAECSLTEPTYFDITPNSYPKDDTP</sequence>
<dbReference type="Proteomes" id="UP000028493">
    <property type="component" value="Unassembled WGS sequence"/>
</dbReference>
<dbReference type="RefSeq" id="WP_038196661.1">
    <property type="nucleotide sequence ID" value="NZ_CAWLXS010000256.1"/>
</dbReference>
<proteinExistence type="predicted"/>
<evidence type="ECO:0000313" key="1">
    <source>
        <dbReference type="EMBL" id="CDH24323.1"/>
    </source>
</evidence>
<comment type="caution">
    <text evidence="1">The sequence shown here is derived from an EMBL/GenBank/DDBJ whole genome shotgun (WGS) entry which is preliminary data.</text>
</comment>
<dbReference type="AlphaFoldDB" id="A0A077PTF6"/>
<protein>
    <submittedName>
        <fullName evidence="1">Uncharacterized protein</fullName>
    </submittedName>
</protein>
<dbReference type="HOGENOM" id="CLU_2025141_0_0_6"/>
<name>A0A077PTF6_XENBV</name>